<keyword evidence="2" id="KW-1185">Reference proteome</keyword>
<name>A0A9P6NIE2_9BASI</name>
<dbReference type="EMBL" id="MU167246">
    <property type="protein sequence ID" value="KAG0147536.1"/>
    <property type="molecule type" value="Genomic_DNA"/>
</dbReference>
<dbReference type="AlphaFoldDB" id="A0A9P6NIE2"/>
<proteinExistence type="predicted"/>
<reference evidence="1" key="1">
    <citation type="submission" date="2013-11" db="EMBL/GenBank/DDBJ databases">
        <title>Genome sequence of the fusiform rust pathogen reveals effectors for host alternation and coevolution with pine.</title>
        <authorList>
            <consortium name="DOE Joint Genome Institute"/>
            <person name="Smith K."/>
            <person name="Pendleton A."/>
            <person name="Kubisiak T."/>
            <person name="Anderson C."/>
            <person name="Salamov A."/>
            <person name="Aerts A."/>
            <person name="Riley R."/>
            <person name="Clum A."/>
            <person name="Lindquist E."/>
            <person name="Ence D."/>
            <person name="Campbell M."/>
            <person name="Kronenberg Z."/>
            <person name="Feau N."/>
            <person name="Dhillon B."/>
            <person name="Hamelin R."/>
            <person name="Burleigh J."/>
            <person name="Smith J."/>
            <person name="Yandell M."/>
            <person name="Nelson C."/>
            <person name="Grigoriev I."/>
            <person name="Davis J."/>
        </authorList>
    </citation>
    <scope>NUCLEOTIDE SEQUENCE</scope>
    <source>
        <strain evidence="1">G11</strain>
    </source>
</reference>
<gene>
    <name evidence="1" type="ORF">CROQUDRAFT_697688</name>
</gene>
<dbReference type="Proteomes" id="UP000886653">
    <property type="component" value="Unassembled WGS sequence"/>
</dbReference>
<organism evidence="1 2">
    <name type="scientific">Cronartium quercuum f. sp. fusiforme G11</name>
    <dbReference type="NCBI Taxonomy" id="708437"/>
    <lineage>
        <taxon>Eukaryota</taxon>
        <taxon>Fungi</taxon>
        <taxon>Dikarya</taxon>
        <taxon>Basidiomycota</taxon>
        <taxon>Pucciniomycotina</taxon>
        <taxon>Pucciniomycetes</taxon>
        <taxon>Pucciniales</taxon>
        <taxon>Coleosporiaceae</taxon>
        <taxon>Cronartium</taxon>
    </lineage>
</organism>
<protein>
    <submittedName>
        <fullName evidence="1">Uncharacterized protein</fullName>
    </submittedName>
</protein>
<evidence type="ECO:0000313" key="2">
    <source>
        <dbReference type="Proteomes" id="UP000886653"/>
    </source>
</evidence>
<accession>A0A9P6NIE2</accession>
<comment type="caution">
    <text evidence="1">The sequence shown here is derived from an EMBL/GenBank/DDBJ whole genome shotgun (WGS) entry which is preliminary data.</text>
</comment>
<dbReference type="OrthoDB" id="2506592at2759"/>
<sequence>MPGEKITNFGKIGFTNTMHSSKLENPGWRTVHITCLGVVCCTNLHCQLQESLPTGPRKIQELISNPPPCVAYGCKGQKKYIECGTTACRVVYDDTTGWAVLCHSGFHNHPWPDPKKADPLAQKELMKKVIADP</sequence>
<feature type="non-terminal residue" evidence="1">
    <location>
        <position position="133"/>
    </location>
</feature>
<evidence type="ECO:0000313" key="1">
    <source>
        <dbReference type="EMBL" id="KAG0147536.1"/>
    </source>
</evidence>